<dbReference type="AlphaFoldDB" id="A0A1F5QY99"/>
<gene>
    <name evidence="1" type="ORF">A2024_09710</name>
</gene>
<dbReference type="PANTHER" id="PTHR10443">
    <property type="entry name" value="MICROSOMAL DIPEPTIDASE"/>
    <property type="match status" value="1"/>
</dbReference>
<dbReference type="Gene3D" id="3.20.20.140">
    <property type="entry name" value="Metal-dependent hydrolases"/>
    <property type="match status" value="1"/>
</dbReference>
<reference evidence="1 2" key="1">
    <citation type="journal article" date="2016" name="Nat. Commun.">
        <title>Thousands of microbial genomes shed light on interconnected biogeochemical processes in an aquifer system.</title>
        <authorList>
            <person name="Anantharaman K."/>
            <person name="Brown C.T."/>
            <person name="Hug L.A."/>
            <person name="Sharon I."/>
            <person name="Castelle C.J."/>
            <person name="Probst A.J."/>
            <person name="Thomas B.C."/>
            <person name="Singh A."/>
            <person name="Wilkins M.J."/>
            <person name="Karaoz U."/>
            <person name="Brodie E.L."/>
            <person name="Williams K.H."/>
            <person name="Hubbard S.S."/>
            <person name="Banfield J.F."/>
        </authorList>
    </citation>
    <scope>NUCLEOTIDE SEQUENCE [LARGE SCALE GENOMIC DNA]</scope>
</reference>
<dbReference type="InterPro" id="IPR008257">
    <property type="entry name" value="Pept_M19"/>
</dbReference>
<dbReference type="Pfam" id="PF01244">
    <property type="entry name" value="Peptidase_M19"/>
    <property type="match status" value="1"/>
</dbReference>
<evidence type="ECO:0000313" key="1">
    <source>
        <dbReference type="EMBL" id="OGF07184.1"/>
    </source>
</evidence>
<evidence type="ECO:0008006" key="3">
    <source>
        <dbReference type="Google" id="ProtNLM"/>
    </source>
</evidence>
<evidence type="ECO:0000313" key="2">
    <source>
        <dbReference type="Proteomes" id="UP000177230"/>
    </source>
</evidence>
<organism evidence="1 2">
    <name type="scientific">Candidatus Edwardsbacteria bacterium GWF2_54_11</name>
    <dbReference type="NCBI Taxonomy" id="1817851"/>
    <lineage>
        <taxon>Bacteria</taxon>
        <taxon>Candidatus Edwardsiibacteriota</taxon>
    </lineage>
</organism>
<dbReference type="EMBL" id="MFFM01000051">
    <property type="protein sequence ID" value="OGF07184.1"/>
    <property type="molecule type" value="Genomic_DNA"/>
</dbReference>
<dbReference type="Proteomes" id="UP000177230">
    <property type="component" value="Unassembled WGS sequence"/>
</dbReference>
<comment type="caution">
    <text evidence="1">The sequence shown here is derived from an EMBL/GenBank/DDBJ whole genome shotgun (WGS) entry which is preliminary data.</text>
</comment>
<name>A0A1F5QY99_9BACT</name>
<dbReference type="GO" id="GO:0070573">
    <property type="term" value="F:metallodipeptidase activity"/>
    <property type="evidence" value="ECO:0007669"/>
    <property type="project" value="InterPro"/>
</dbReference>
<accession>A0A1F5QY99</accession>
<dbReference type="PROSITE" id="PS00869">
    <property type="entry name" value="RENAL_DIPEPTIDASE_1"/>
    <property type="match status" value="1"/>
</dbReference>
<dbReference type="SUPFAM" id="SSF51556">
    <property type="entry name" value="Metallo-dependent hydrolases"/>
    <property type="match status" value="1"/>
</dbReference>
<dbReference type="InterPro" id="IPR000180">
    <property type="entry name" value="Dipep_AS"/>
</dbReference>
<proteinExistence type="predicted"/>
<sequence>MSQTTICDLHCDTAINLADGKGIGGQQAKSQVAPEKLTAGGIGLQVYACWVSPKYRHRKAWDRARQLIAAAKKEISDHPSELMLVSDKKSWQECRKNNKVGIMLAVEGGHVLDGDISRLDSLYDQGVRILTLTWNNSNQFATSAYSAHKTGLDKGLTPLGRKLIARADKLGIHIDLSHSSEKTFWDVLKTSRHPPLLSHSCVKFLNGHFRNASDKQIKAVSDKMGLMGINFCPAFLGDKHKPKSVESVADQFEYIKELAGTDILAIGSDFDGIRETPEGLDGPDKLPGLIRMLKSRGFSQKELDDISLNNTLRFLGWQ</sequence>
<dbReference type="PROSITE" id="PS51365">
    <property type="entry name" value="RENAL_DIPEPTIDASE_2"/>
    <property type="match status" value="1"/>
</dbReference>
<dbReference type="InterPro" id="IPR032466">
    <property type="entry name" value="Metal_Hydrolase"/>
</dbReference>
<protein>
    <recommendedName>
        <fullName evidence="3">Membrane dipeptidase</fullName>
    </recommendedName>
</protein>
<dbReference type="CDD" id="cd01301">
    <property type="entry name" value="rDP_like"/>
    <property type="match status" value="1"/>
</dbReference>
<dbReference type="PANTHER" id="PTHR10443:SF12">
    <property type="entry name" value="DIPEPTIDASE"/>
    <property type="match status" value="1"/>
</dbReference>
<dbReference type="GO" id="GO:0006508">
    <property type="term" value="P:proteolysis"/>
    <property type="evidence" value="ECO:0007669"/>
    <property type="project" value="InterPro"/>
</dbReference>